<keyword evidence="1" id="KW-0812">Transmembrane</keyword>
<accession>A0AB74THH0</accession>
<keyword evidence="1" id="KW-0472">Membrane</keyword>
<evidence type="ECO:0000313" key="3">
    <source>
        <dbReference type="EMBL" id="XBC48992.1"/>
    </source>
</evidence>
<dbReference type="EMBL" id="CP142435">
    <property type="protein sequence ID" value="XBC48992.1"/>
    <property type="molecule type" value="Genomic_DNA"/>
</dbReference>
<feature type="transmembrane region" description="Helical" evidence="1">
    <location>
        <begin position="7"/>
        <end position="30"/>
    </location>
</feature>
<organism evidence="2">
    <name type="scientific">Dolosigranulum savutiense</name>
    <dbReference type="NCBI Taxonomy" id="3110288"/>
    <lineage>
        <taxon>Bacteria</taxon>
        <taxon>Bacillati</taxon>
        <taxon>Bacillota</taxon>
        <taxon>Bacilli</taxon>
        <taxon>Lactobacillales</taxon>
        <taxon>Carnobacteriaceae</taxon>
        <taxon>Dolosigranulum</taxon>
    </lineage>
</organism>
<gene>
    <name evidence="3" type="ORF">VUQ06_05655</name>
    <name evidence="2" type="ORF">VUQ08_06775</name>
</gene>
<dbReference type="EMBL" id="CP142433">
    <property type="protein sequence ID" value="XBC45556.1"/>
    <property type="molecule type" value="Genomic_DNA"/>
</dbReference>
<protein>
    <submittedName>
        <fullName evidence="2">Uncharacterized protein</fullName>
    </submittedName>
</protein>
<dbReference type="RefSeq" id="WP_347300023.1">
    <property type="nucleotide sequence ID" value="NZ_CP142433.1"/>
</dbReference>
<evidence type="ECO:0000313" key="2">
    <source>
        <dbReference type="EMBL" id="XBC45556.1"/>
    </source>
</evidence>
<dbReference type="KEGG" id="dst:VUQ06_05655"/>
<evidence type="ECO:0000256" key="1">
    <source>
        <dbReference type="SAM" id="Phobius"/>
    </source>
</evidence>
<reference evidence="2" key="1">
    <citation type="submission" date="2023-12" db="EMBL/GenBank/DDBJ databases">
        <title>Dolosigranulum savutii sp. nov. isolated from human upper respiratory samples collected in Botswana.</title>
        <authorList>
            <person name="Kelly M.S."/>
        </authorList>
    </citation>
    <scope>NUCLEOTIDE SEQUENCE</scope>
    <source>
        <strain evidence="3">MSK294</strain>
        <strain evidence="2">MSK433</strain>
    </source>
</reference>
<proteinExistence type="predicted"/>
<sequence>MENKKGCLGCLGCSGCLGTIFTIIVILVGISPFTSNSDNTKEAPPTEEVATEQVVEETVETADEESYEVINNEIAEYMEENRGYALGTLDSDGNPTEDGEPNYDFAWALFVQKLEYRGNDLLLQTDDGFLELTEEERLEVANNAQSIAGFVIGRHEDWSPEDHQRGIFTTTQSGNRVIGSSKALNLREFTWHE</sequence>
<keyword evidence="1" id="KW-1133">Transmembrane helix</keyword>
<dbReference type="AlphaFoldDB" id="A0AB74THH0"/>
<name>A0AB74THH0_9LACT</name>